<sequence length="62" mass="7429">MISSILFSFKKLPEEWIEFYGAHGRVVNFIDLKIYWRLVLKERITISRFRLITGESKVLLIN</sequence>
<gene>
    <name evidence="1" type="ORF">PITCH_A300003</name>
</gene>
<dbReference type="AlphaFoldDB" id="A0A445MYW6"/>
<reference evidence="1" key="1">
    <citation type="submission" date="2018-01" db="EMBL/GenBank/DDBJ databases">
        <authorList>
            <person name="Regsiter A."/>
            <person name="William W."/>
        </authorList>
    </citation>
    <scope>NUCLEOTIDE SEQUENCE</scope>
    <source>
        <strain evidence="1">TRIP AH-1</strain>
    </source>
</reference>
<proteinExistence type="predicted"/>
<protein>
    <submittedName>
        <fullName evidence="1">Uncharacterized protein</fullName>
    </submittedName>
</protein>
<name>A0A445MYW6_9BACT</name>
<dbReference type="EMBL" id="OJIN01000171">
    <property type="protein sequence ID" value="SPD74700.1"/>
    <property type="molecule type" value="Genomic_DNA"/>
</dbReference>
<accession>A0A445MYW6</accession>
<organism evidence="1">
    <name type="scientific">uncultured Desulfobacterium sp</name>
    <dbReference type="NCBI Taxonomy" id="201089"/>
    <lineage>
        <taxon>Bacteria</taxon>
        <taxon>Pseudomonadati</taxon>
        <taxon>Thermodesulfobacteriota</taxon>
        <taxon>Desulfobacteria</taxon>
        <taxon>Desulfobacterales</taxon>
        <taxon>Desulfobacteriaceae</taxon>
        <taxon>Desulfobacterium</taxon>
        <taxon>environmental samples</taxon>
    </lineage>
</organism>
<evidence type="ECO:0000313" key="1">
    <source>
        <dbReference type="EMBL" id="SPD74700.1"/>
    </source>
</evidence>